<evidence type="ECO:0000313" key="2">
    <source>
        <dbReference type="Proteomes" id="UP000520814"/>
    </source>
</evidence>
<keyword evidence="2" id="KW-1185">Reference proteome</keyword>
<accession>A0A7W9SLS6</accession>
<dbReference type="Gene3D" id="2.60.40.4070">
    <property type="match status" value="1"/>
</dbReference>
<evidence type="ECO:0008006" key="3">
    <source>
        <dbReference type="Google" id="ProtNLM"/>
    </source>
</evidence>
<dbReference type="EMBL" id="JACHGW010000001">
    <property type="protein sequence ID" value="MBB6048997.1"/>
    <property type="molecule type" value="Genomic_DNA"/>
</dbReference>
<reference evidence="1 2" key="1">
    <citation type="submission" date="2020-08" db="EMBL/GenBank/DDBJ databases">
        <title>Genomic Encyclopedia of Type Strains, Phase IV (KMG-IV): sequencing the most valuable type-strain genomes for metagenomic binning, comparative biology and taxonomic classification.</title>
        <authorList>
            <person name="Goeker M."/>
        </authorList>
    </citation>
    <scope>NUCLEOTIDE SEQUENCE [LARGE SCALE GENOMIC DNA]</scope>
    <source>
        <strain evidence="1 2">DSM 23562</strain>
    </source>
</reference>
<name>A0A7W9SLS6_ARMRO</name>
<comment type="caution">
    <text evidence="1">The sequence shown here is derived from an EMBL/GenBank/DDBJ whole genome shotgun (WGS) entry which is preliminary data.</text>
</comment>
<gene>
    <name evidence="1" type="ORF">HNQ39_000759</name>
</gene>
<protein>
    <recommendedName>
        <fullName evidence="3">FlgD Ig-like domain-containing protein</fullName>
    </recommendedName>
</protein>
<dbReference type="RefSeq" id="WP_184192617.1">
    <property type="nucleotide sequence ID" value="NZ_JACHGW010000001.1"/>
</dbReference>
<dbReference type="Proteomes" id="UP000520814">
    <property type="component" value="Unassembled WGS sequence"/>
</dbReference>
<sequence length="943" mass="100317">MTQDNDQALLGGVTKDPATSALGVFDDAQFPFGWGAGQTSTVGGTEGTYQDYPAYLRALVDGATQVNVGFDTNQVRLSPTFRLTDGLPGSAADRPLLIGSYNLGANGSLYLEQRIRLLRSTARFEWTIVNTDTQAHTVGLRWTTNQRAANNFYFVNSDRGISPRPVVLGNDPSTPGAVVPPIPDALDIYARRADTSTDPGFDNRQTFRGLSDVTLPLSVYIADAVELAPGTATPAGQYLPRAQGIRVPTFETGLATAVYYGNTPQGYVIPAGGRRVVVAYVGEGGTNDLIADDLVVGTESPTALSYYPGAATLAGVAGNTSATLVDVASKFIGAPTTGTDANGNVIVTGVDNKFRIYASVYSQKQRLPDADVPLSGVSASLTLPPGLRFAIDPTTGLRDVTTKLVTPIGSAAGKAGELIGDQDGVASWLVEPTGEVFGPVTYQVAVGVARPNPLSRSIGRTITIPATPLVELQSGTFQMVGFPFQFDASLSNNGDPDTVINSLSRPIDEPVILYRWMPDPLSDTGAGRYIKETKIEPGVAYFYRPSQGSAGKRLLYIKGAAPESLQAPTGNTLPVPLQRILDKGWNMIANPYVYDIPLNYLRVVPLEGNPSLSSISFGEAVRNNVIKGGVFYFDPSQGGYAFFEDLTAPLKPWQGYWIYVNTRVSVLFATPTQRDAVVLPDPVSSTPEPATRVVKDSSTSNWTLDIIARRADGTMDRATRIGMSPNTADNRGNMPKPPVFEQQKYVRMEIANGNSRYAQVLKNPSNKATWNLELTSSEDGPVNVMLSGLNSVPKRMRLTITDQQTGQTTNLRNTSALKVNVRKGAVSRFVLTAVADVTRPLAITRLVSTGGGSRAAGSSYAYLLGMTQDNVAIDATLTTVSGSPISVLAAGSRASTNGVAKLSWNGRSQSGAPVPAGSYILKVRVTNDSGDSDTRTLPVTVTR</sequence>
<proteinExistence type="predicted"/>
<organism evidence="1 2">
    <name type="scientific">Armatimonas rosea</name>
    <dbReference type="NCBI Taxonomy" id="685828"/>
    <lineage>
        <taxon>Bacteria</taxon>
        <taxon>Bacillati</taxon>
        <taxon>Armatimonadota</taxon>
        <taxon>Armatimonadia</taxon>
        <taxon>Armatimonadales</taxon>
        <taxon>Armatimonadaceae</taxon>
        <taxon>Armatimonas</taxon>
    </lineage>
</organism>
<dbReference type="AlphaFoldDB" id="A0A7W9SLS6"/>
<evidence type="ECO:0000313" key="1">
    <source>
        <dbReference type="EMBL" id="MBB6048997.1"/>
    </source>
</evidence>